<keyword evidence="6" id="KW-0520">NAD</keyword>
<evidence type="ECO:0000256" key="7">
    <source>
        <dbReference type="ARBA" id="ARBA00047304"/>
    </source>
</evidence>
<evidence type="ECO:0000256" key="3">
    <source>
        <dbReference type="ARBA" id="ARBA00022737"/>
    </source>
</evidence>
<dbReference type="InterPro" id="IPR011713">
    <property type="entry name" value="Leu-rich_rpt_3"/>
</dbReference>
<dbReference type="SMART" id="SM00255">
    <property type="entry name" value="TIR"/>
    <property type="match status" value="1"/>
</dbReference>
<dbReference type="InterPro" id="IPR044974">
    <property type="entry name" value="Disease_R_plants"/>
</dbReference>
<dbReference type="Gene3D" id="3.40.50.300">
    <property type="entry name" value="P-loop containing nucleotide triphosphate hydrolases"/>
    <property type="match status" value="1"/>
</dbReference>
<keyword evidence="4" id="KW-0378">Hydrolase</keyword>
<dbReference type="InterPro" id="IPR027417">
    <property type="entry name" value="P-loop_NTPase"/>
</dbReference>
<evidence type="ECO:0000256" key="5">
    <source>
        <dbReference type="ARBA" id="ARBA00022821"/>
    </source>
</evidence>
<dbReference type="GO" id="GO:0043531">
    <property type="term" value="F:ADP binding"/>
    <property type="evidence" value="ECO:0007669"/>
    <property type="project" value="InterPro"/>
</dbReference>
<dbReference type="EMBL" id="CM017659">
    <property type="protein sequence ID" value="TYI58116.1"/>
    <property type="molecule type" value="Genomic_DNA"/>
</dbReference>
<dbReference type="InterPro" id="IPR035897">
    <property type="entry name" value="Toll_tir_struct_dom_sf"/>
</dbReference>
<dbReference type="Pfam" id="PF01582">
    <property type="entry name" value="TIR"/>
    <property type="match status" value="1"/>
</dbReference>
<dbReference type="Pfam" id="PF23286">
    <property type="entry name" value="LRR_13"/>
    <property type="match status" value="1"/>
</dbReference>
<dbReference type="Pfam" id="PF00931">
    <property type="entry name" value="NB-ARC"/>
    <property type="match status" value="1"/>
</dbReference>
<gene>
    <name evidence="9" type="ORF">E1A91_D11G331200v1</name>
</gene>
<evidence type="ECO:0000256" key="6">
    <source>
        <dbReference type="ARBA" id="ARBA00023027"/>
    </source>
</evidence>
<organism evidence="9 10">
    <name type="scientific">Gossypium mustelinum</name>
    <name type="common">Cotton</name>
    <name type="synonym">Gossypium caicoense</name>
    <dbReference type="NCBI Taxonomy" id="34275"/>
    <lineage>
        <taxon>Eukaryota</taxon>
        <taxon>Viridiplantae</taxon>
        <taxon>Streptophyta</taxon>
        <taxon>Embryophyta</taxon>
        <taxon>Tracheophyta</taxon>
        <taxon>Spermatophyta</taxon>
        <taxon>Magnoliopsida</taxon>
        <taxon>eudicotyledons</taxon>
        <taxon>Gunneridae</taxon>
        <taxon>Pentapetalae</taxon>
        <taxon>rosids</taxon>
        <taxon>malvids</taxon>
        <taxon>Malvales</taxon>
        <taxon>Malvaceae</taxon>
        <taxon>Malvoideae</taxon>
        <taxon>Gossypium</taxon>
    </lineage>
</organism>
<dbReference type="EC" id="3.2.2.6" evidence="1"/>
<keyword evidence="3" id="KW-0677">Repeat</keyword>
<dbReference type="GO" id="GO:0006952">
    <property type="term" value="P:defense response"/>
    <property type="evidence" value="ECO:0007669"/>
    <property type="project" value="InterPro"/>
</dbReference>
<dbReference type="InterPro" id="IPR042197">
    <property type="entry name" value="Apaf_helical"/>
</dbReference>
<dbReference type="InterPro" id="IPR000157">
    <property type="entry name" value="TIR_dom"/>
</dbReference>
<dbReference type="FunFam" id="3.80.10.10:FF:000386">
    <property type="entry name" value="Disease resistance protein RPS4"/>
    <property type="match status" value="1"/>
</dbReference>
<dbReference type="Gene3D" id="1.10.8.430">
    <property type="entry name" value="Helical domain of apoptotic protease-activating factors"/>
    <property type="match status" value="1"/>
</dbReference>
<dbReference type="InterPro" id="IPR032675">
    <property type="entry name" value="LRR_dom_sf"/>
</dbReference>
<name>A0A5D2T0E0_GOSMU</name>
<dbReference type="PANTHER" id="PTHR11017">
    <property type="entry name" value="LEUCINE-RICH REPEAT-CONTAINING PROTEIN"/>
    <property type="match status" value="1"/>
</dbReference>
<dbReference type="AlphaFoldDB" id="A0A5D2T0E0"/>
<dbReference type="GO" id="GO:0007165">
    <property type="term" value="P:signal transduction"/>
    <property type="evidence" value="ECO:0007669"/>
    <property type="project" value="InterPro"/>
</dbReference>
<keyword evidence="2" id="KW-0433">Leucine-rich repeat</keyword>
<keyword evidence="10" id="KW-1185">Reference proteome</keyword>
<keyword evidence="5" id="KW-0611">Plant defense</keyword>
<dbReference type="SUPFAM" id="SSF52200">
    <property type="entry name" value="Toll/Interleukin receptor TIR domain"/>
    <property type="match status" value="1"/>
</dbReference>
<dbReference type="InterPro" id="IPR045344">
    <property type="entry name" value="C-JID"/>
</dbReference>
<evidence type="ECO:0000256" key="1">
    <source>
        <dbReference type="ARBA" id="ARBA00011982"/>
    </source>
</evidence>
<sequence>MSMVPHAFAVDVSVVDFKNNSFTQNPKIFDQIRRNTNMLPSTPSSSAAADTNKERTCDVFLSFRGEDTRCSFVSHLYKDLCRKNIATFIDSEKLQRGDEISESLLTAIQGSRISVIVFSKGYASSRWCLDEVVKIMNCKKLKGHYFVVPVFYGVDPSDVRKQRGSFADAFAKHEENFKHDVEKVKSWRTALTSAADLSGWDSQVTRPDSTLVDKIVKDILKKLDCRSSSANLKGLVGIERRTQQLVSLFQVGDFLKLGIWGMQGIGKTKLAEAIFYHVLNGFQNHSFLANVREHEESRNLSQLRKKFLSDILEDENLDISTPTIIPSFVKDMLSRKKVLVVYDDVSELSQFEFLFGGIDRFGRGSLVIVTTRNKQVLFQCGMNLIYEAKKLNKYESIQLFCQHAFKSNHPIKYQLGLSRMVLSFANGNPLAIKFFGSSLYGKNKNYQESAVKDLKQIPNPDILKLLRSSFDGLNPVEKDIFLDIACFFKGEDRDFVTRIMEACYPSAYSRIENLIDKSLIYISQNKIEMHDIWQHVGRSIVHYESPSKPETRSRLWIPEEIYDVLTKNNGTETITGIVLDMSKLAKLELEPVAFMKMRKLRILKFYHSCGRTLLLKGLLSLPDDLRYLCWEGYPLKTLPSTFHPRYLVELDMSCSHVEQLWEGKQDLVDLKVINLKNSKNLVRIPDLSSATNLEKINFCGCFNLRELPSSLQHLEKLTLLDFSYCRSIRSLPSFYKATSLTKLHLSGCSNLFSFPEVSSNVTELWLGGTAIEEVPSSIECLSNLRLLDLRGCRRLKSLPTGIHKLKSLEKFNLGDCSRLETFPEILDIMKRLRDLDLSGTVLKELPSSIHNLIGLKYLRLNNCENLVCLPDSLYTLKSLLHLSLCGSSNLVVENLFTAIGDRPVKQKHLPWLSSLKKLDLSESNLENLPTTIKQFPLLEELILRKCKRLKSLPELPPSLVYLDAHDCTSLEDVSSIKKLFEQELFCEDGSNRFLQLKFSNCFKLGEKCVGNDIDAYDSTSVEEVSSIKNLLKQVVFCKSLGWLFTNCFQLDQKAVRSPETPKLEMPFEHMVTALTDHLQAPPRRKNRIKKASLGRIIVTCVPGSEIPEWFDFKSLGSSINIQLPSEWWSNNSWINFPCFVASVAVSFPDSYNGMGFRFTSECHLKSCNGDNHDLSCSFSFTFGSRLSDHVFLVYDGFNVREFVRSKASNNRIYNVASFHFYLDEWNSSKCKVKQCGIHLLFPN</sequence>
<accession>A0A5D2T0E0</accession>
<evidence type="ECO:0000256" key="4">
    <source>
        <dbReference type="ARBA" id="ARBA00022801"/>
    </source>
</evidence>
<dbReference type="Pfam" id="PF07725">
    <property type="entry name" value="LRR_3"/>
    <property type="match status" value="1"/>
</dbReference>
<dbReference type="Pfam" id="PF23282">
    <property type="entry name" value="WHD_ROQ1"/>
    <property type="match status" value="1"/>
</dbReference>
<evidence type="ECO:0000313" key="9">
    <source>
        <dbReference type="EMBL" id="TYI58116.1"/>
    </source>
</evidence>
<dbReference type="InterPro" id="IPR002182">
    <property type="entry name" value="NB-ARC"/>
</dbReference>
<proteinExistence type="predicted"/>
<dbReference type="InterPro" id="IPR058192">
    <property type="entry name" value="WHD_ROQ1-like"/>
</dbReference>
<dbReference type="PANTHER" id="PTHR11017:SF570">
    <property type="entry name" value="DISEASE RESISTANCE PROTEIN (TIR-NBS CLASS)-RELATED"/>
    <property type="match status" value="1"/>
</dbReference>
<dbReference type="Pfam" id="PF20160">
    <property type="entry name" value="C-JID"/>
    <property type="match status" value="1"/>
</dbReference>
<dbReference type="PRINTS" id="PR00364">
    <property type="entry name" value="DISEASERSIST"/>
</dbReference>
<evidence type="ECO:0000256" key="2">
    <source>
        <dbReference type="ARBA" id="ARBA00022614"/>
    </source>
</evidence>
<dbReference type="Proteomes" id="UP000323597">
    <property type="component" value="Chromosome D11"/>
</dbReference>
<dbReference type="GO" id="GO:0061809">
    <property type="term" value="F:NAD+ nucleosidase activity, cyclic ADP-ribose generating"/>
    <property type="evidence" value="ECO:0007669"/>
    <property type="project" value="UniProtKB-EC"/>
</dbReference>
<feature type="domain" description="TIR" evidence="8">
    <location>
        <begin position="55"/>
        <end position="223"/>
    </location>
</feature>
<comment type="catalytic activity">
    <reaction evidence="7">
        <text>NAD(+) + H2O = ADP-D-ribose + nicotinamide + H(+)</text>
        <dbReference type="Rhea" id="RHEA:16301"/>
        <dbReference type="ChEBI" id="CHEBI:15377"/>
        <dbReference type="ChEBI" id="CHEBI:15378"/>
        <dbReference type="ChEBI" id="CHEBI:17154"/>
        <dbReference type="ChEBI" id="CHEBI:57540"/>
        <dbReference type="ChEBI" id="CHEBI:57967"/>
        <dbReference type="EC" id="3.2.2.6"/>
    </reaction>
    <physiologicalReaction direction="left-to-right" evidence="7">
        <dbReference type="Rhea" id="RHEA:16302"/>
    </physiologicalReaction>
</comment>
<dbReference type="Gene3D" id="3.80.10.10">
    <property type="entry name" value="Ribonuclease Inhibitor"/>
    <property type="match status" value="2"/>
</dbReference>
<dbReference type="Gene3D" id="3.40.50.10140">
    <property type="entry name" value="Toll/interleukin-1 receptor homology (TIR) domain"/>
    <property type="match status" value="1"/>
</dbReference>
<dbReference type="InterPro" id="IPR058546">
    <property type="entry name" value="RPS4B/Roq1-like_LRR"/>
</dbReference>
<protein>
    <recommendedName>
        <fullName evidence="1">ADP-ribosyl cyclase/cyclic ADP-ribose hydrolase</fullName>
        <ecNumber evidence="1">3.2.2.6</ecNumber>
    </recommendedName>
</protein>
<reference evidence="9 10" key="1">
    <citation type="submission" date="2019-07" db="EMBL/GenBank/DDBJ databases">
        <title>WGS assembly of Gossypium mustelinum.</title>
        <authorList>
            <person name="Chen Z.J."/>
            <person name="Sreedasyam A."/>
            <person name="Ando A."/>
            <person name="Song Q."/>
            <person name="De L."/>
            <person name="Hulse-Kemp A."/>
            <person name="Ding M."/>
            <person name="Ye W."/>
            <person name="Kirkbride R."/>
            <person name="Jenkins J."/>
            <person name="Plott C."/>
            <person name="Lovell J."/>
            <person name="Lin Y.-M."/>
            <person name="Vaughn R."/>
            <person name="Liu B."/>
            <person name="Li W."/>
            <person name="Simpson S."/>
            <person name="Scheffler B."/>
            <person name="Saski C."/>
            <person name="Grover C."/>
            <person name="Hu G."/>
            <person name="Conover J."/>
            <person name="Carlson J."/>
            <person name="Shu S."/>
            <person name="Boston L."/>
            <person name="Williams M."/>
            <person name="Peterson D."/>
            <person name="Mcgee K."/>
            <person name="Jones D."/>
            <person name="Wendel J."/>
            <person name="Stelly D."/>
            <person name="Grimwood J."/>
            <person name="Schmutz J."/>
        </authorList>
    </citation>
    <scope>NUCLEOTIDE SEQUENCE [LARGE SCALE GENOMIC DNA]</scope>
    <source>
        <strain evidence="9">1408120.09</strain>
    </source>
</reference>
<dbReference type="PROSITE" id="PS50104">
    <property type="entry name" value="TIR"/>
    <property type="match status" value="1"/>
</dbReference>
<dbReference type="FunFam" id="3.40.50.10140:FF:000007">
    <property type="entry name" value="Disease resistance protein (TIR-NBS-LRR class)"/>
    <property type="match status" value="1"/>
</dbReference>
<dbReference type="SUPFAM" id="SSF52058">
    <property type="entry name" value="L domain-like"/>
    <property type="match status" value="2"/>
</dbReference>
<dbReference type="SUPFAM" id="SSF52540">
    <property type="entry name" value="P-loop containing nucleoside triphosphate hydrolases"/>
    <property type="match status" value="1"/>
</dbReference>
<evidence type="ECO:0000313" key="10">
    <source>
        <dbReference type="Proteomes" id="UP000323597"/>
    </source>
</evidence>
<evidence type="ECO:0000259" key="8">
    <source>
        <dbReference type="PROSITE" id="PS50104"/>
    </source>
</evidence>